<organism evidence="1 2">
    <name type="scientific">Paraburkholderia caribensis</name>
    <dbReference type="NCBI Taxonomy" id="75105"/>
    <lineage>
        <taxon>Bacteria</taxon>
        <taxon>Pseudomonadati</taxon>
        <taxon>Pseudomonadota</taxon>
        <taxon>Betaproteobacteria</taxon>
        <taxon>Burkholderiales</taxon>
        <taxon>Burkholderiaceae</taxon>
        <taxon>Paraburkholderia</taxon>
    </lineage>
</organism>
<reference evidence="1 2" key="1">
    <citation type="submission" date="2024-01" db="EMBL/GenBank/DDBJ databases">
        <title>The diversity of rhizobia nodulating Mimosa spp. in eleven states of Brazil covering several biomes is determined by host plant, location, and edaphic factors.</title>
        <authorList>
            <person name="Rouws L."/>
            <person name="Barauna A."/>
            <person name="Beukes C."/>
            <person name="De Faria S.M."/>
            <person name="Gross E."/>
            <person name="Dos Reis Junior F.B."/>
            <person name="Simon M."/>
            <person name="Maluk M."/>
            <person name="Odee D.W."/>
            <person name="Kenicer G."/>
            <person name="Young J.P.W."/>
            <person name="Reis V.M."/>
            <person name="Zilli J."/>
            <person name="James E.K."/>
        </authorList>
    </citation>
    <scope>NUCLEOTIDE SEQUENCE [LARGE SCALE GENOMIC DNA]</scope>
    <source>
        <strain evidence="1 2">JHI1651</strain>
    </source>
</reference>
<dbReference type="RefSeq" id="WP_233445206.1">
    <property type="nucleotide sequence ID" value="NZ_CP015959.1"/>
</dbReference>
<evidence type="ECO:0000313" key="1">
    <source>
        <dbReference type="EMBL" id="MEO1752876.1"/>
    </source>
</evidence>
<name>A0ABV0DQZ5_9BURK</name>
<dbReference type="EMBL" id="JAYLVJ010000002">
    <property type="protein sequence ID" value="MEO1752876.1"/>
    <property type="molecule type" value="Genomic_DNA"/>
</dbReference>
<proteinExistence type="predicted"/>
<accession>A0ABV0DQZ5</accession>
<keyword evidence="2" id="KW-1185">Reference proteome</keyword>
<comment type="caution">
    <text evidence="1">The sequence shown here is derived from an EMBL/GenBank/DDBJ whole genome shotgun (WGS) entry which is preliminary data.</text>
</comment>
<protein>
    <submittedName>
        <fullName evidence="1">Uncharacterized protein</fullName>
    </submittedName>
</protein>
<sequence length="108" mass="11215">MGADIVVAVDIYCHSPPSPATSIMSIVLRTAQVQSCLIAQNELAEADVLIAPAVSPAGAQDAAGMERARQAGYDAAKSAAPQLEALLRQRHLVLRSAPNAPISNATLR</sequence>
<gene>
    <name evidence="1" type="ORF">VOI32_02900</name>
</gene>
<dbReference type="Proteomes" id="UP001462961">
    <property type="component" value="Unassembled WGS sequence"/>
</dbReference>
<evidence type="ECO:0000313" key="2">
    <source>
        <dbReference type="Proteomes" id="UP001462961"/>
    </source>
</evidence>